<name>A0AC34R4E1_9BILA</name>
<protein>
    <submittedName>
        <fullName evidence="2">Uncharacterized protein</fullName>
    </submittedName>
</protein>
<sequence>LLLLICGTKRLEALMTMKMIRVKLQQVFRNCQAFQTLKLPIYLEMIRISKIRVRTEQNSKTDEIS</sequence>
<reference evidence="2" key="1">
    <citation type="submission" date="2022-11" db="UniProtKB">
        <authorList>
            <consortium name="WormBaseParasite"/>
        </authorList>
    </citation>
    <scope>IDENTIFICATION</scope>
</reference>
<dbReference type="WBParaSite" id="JU765_v2.g325.t1">
    <property type="protein sequence ID" value="JU765_v2.g325.t1"/>
    <property type="gene ID" value="JU765_v2.g325"/>
</dbReference>
<evidence type="ECO:0000313" key="1">
    <source>
        <dbReference type="Proteomes" id="UP000887576"/>
    </source>
</evidence>
<evidence type="ECO:0000313" key="2">
    <source>
        <dbReference type="WBParaSite" id="JU765_v2.g325.t1"/>
    </source>
</evidence>
<accession>A0AC34R4E1</accession>
<organism evidence="1 2">
    <name type="scientific">Panagrolaimus sp. JU765</name>
    <dbReference type="NCBI Taxonomy" id="591449"/>
    <lineage>
        <taxon>Eukaryota</taxon>
        <taxon>Metazoa</taxon>
        <taxon>Ecdysozoa</taxon>
        <taxon>Nematoda</taxon>
        <taxon>Chromadorea</taxon>
        <taxon>Rhabditida</taxon>
        <taxon>Tylenchina</taxon>
        <taxon>Panagrolaimomorpha</taxon>
        <taxon>Panagrolaimoidea</taxon>
        <taxon>Panagrolaimidae</taxon>
        <taxon>Panagrolaimus</taxon>
    </lineage>
</organism>
<dbReference type="Proteomes" id="UP000887576">
    <property type="component" value="Unplaced"/>
</dbReference>
<proteinExistence type="predicted"/>